<feature type="domain" description="LytR/CpsA/Psr regulator C-terminal" evidence="5">
    <location>
        <begin position="400"/>
        <end position="484"/>
    </location>
</feature>
<name>A0A1S1QLG2_9ACTN</name>
<keyword evidence="3" id="KW-0472">Membrane</keyword>
<feature type="region of interest" description="Disordered" evidence="2">
    <location>
        <begin position="498"/>
        <end position="528"/>
    </location>
</feature>
<comment type="similarity">
    <text evidence="1">Belongs to the LytR/CpsA/Psr (LCP) family.</text>
</comment>
<evidence type="ECO:0000259" key="4">
    <source>
        <dbReference type="Pfam" id="PF03816"/>
    </source>
</evidence>
<keyword evidence="3" id="KW-0812">Transmembrane</keyword>
<sequence>MSEDSSLPPHLSLRVGGSSGGRARRARVPGGRLGTMLAALMSLGVLLFSVGGWSVSAYAEHNFRRVDLGLGRDHSSADHDVANYLLVGNDSRDGTNGEFGDEPGQHSDSTILMHVAEDGTATMVSFPRDTLVTIPEYTDADGRTHGQHRGKFNGAFHDGGPELLVKMVEKLTGMQIDHYVAIDLAGFMKITDAIGGVDVCVLPSTYRDGFEDDDGNWRVSTNTDDSMTGWRGGPGTLHVNGRQALAFVRQRHGFFEGDLARIARQQQFLGAVFHKATSSDILTNPLRLAALVDAATGAVTLDEGTSLDNLKDLALSMKDAGGMHVLTLPTRSPGLADGGNPENGTLPPFGSVKLYDPADLARIVVPMGGHVDGVASEDTTVPGAPGAGATPGPVTVPPAQVTVSVLNGSPTAGLATKVTTVLAAKGFHAVNARNADSTEYTTSRVLYGPGQQQAAWTVQAAVPGSVTRADPSITGIHLILGSGYTGVVTPTMTTATPTAAAPTARAPVTAPAATTTAAAPGPASPCTL</sequence>
<keyword evidence="3" id="KW-1133">Transmembrane helix</keyword>
<evidence type="ECO:0000313" key="6">
    <source>
        <dbReference type="EMBL" id="OHV34271.1"/>
    </source>
</evidence>
<feature type="region of interest" description="Disordered" evidence="2">
    <location>
        <begin position="1"/>
        <end position="27"/>
    </location>
</feature>
<dbReference type="RefSeq" id="WP_071086417.1">
    <property type="nucleotide sequence ID" value="NZ_MBLM01000128.1"/>
</dbReference>
<comment type="caution">
    <text evidence="6">The sequence shown here is derived from an EMBL/GenBank/DDBJ whole genome shotgun (WGS) entry which is preliminary data.</text>
</comment>
<keyword evidence="7" id="KW-1185">Reference proteome</keyword>
<accession>A0A1S1QLG2</accession>
<feature type="transmembrane region" description="Helical" evidence="3">
    <location>
        <begin position="33"/>
        <end position="55"/>
    </location>
</feature>
<gene>
    <name evidence="6" type="ORF">CC117_21825</name>
</gene>
<organism evidence="6 7">
    <name type="scientific">Parafrankia colletiae</name>
    <dbReference type="NCBI Taxonomy" id="573497"/>
    <lineage>
        <taxon>Bacteria</taxon>
        <taxon>Bacillati</taxon>
        <taxon>Actinomycetota</taxon>
        <taxon>Actinomycetes</taxon>
        <taxon>Frankiales</taxon>
        <taxon>Frankiaceae</taxon>
        <taxon>Parafrankia</taxon>
    </lineage>
</organism>
<dbReference type="InterPro" id="IPR027381">
    <property type="entry name" value="LytR/CpsA/Psr_C"/>
</dbReference>
<protein>
    <submittedName>
        <fullName evidence="6">Transcriptional regulator</fullName>
    </submittedName>
</protein>
<dbReference type="InterPro" id="IPR050922">
    <property type="entry name" value="LytR/CpsA/Psr_CW_biosynth"/>
</dbReference>
<dbReference type="PANTHER" id="PTHR33392">
    <property type="entry name" value="POLYISOPRENYL-TEICHOIC ACID--PEPTIDOGLYCAN TEICHOIC ACID TRANSFERASE TAGU"/>
    <property type="match status" value="1"/>
</dbReference>
<dbReference type="AlphaFoldDB" id="A0A1S1QLG2"/>
<dbReference type="PANTHER" id="PTHR33392:SF6">
    <property type="entry name" value="POLYISOPRENYL-TEICHOIC ACID--PEPTIDOGLYCAN TEICHOIC ACID TRANSFERASE TAGU"/>
    <property type="match status" value="1"/>
</dbReference>
<evidence type="ECO:0000259" key="5">
    <source>
        <dbReference type="Pfam" id="PF13399"/>
    </source>
</evidence>
<dbReference type="EMBL" id="MBLM01000128">
    <property type="protein sequence ID" value="OHV34271.1"/>
    <property type="molecule type" value="Genomic_DNA"/>
</dbReference>
<dbReference type="Gene3D" id="3.30.70.2390">
    <property type="match status" value="1"/>
</dbReference>
<feature type="domain" description="Cell envelope-related transcriptional attenuator" evidence="4">
    <location>
        <begin position="106"/>
        <end position="277"/>
    </location>
</feature>
<proteinExistence type="inferred from homology"/>
<dbReference type="OrthoDB" id="3759589at2"/>
<evidence type="ECO:0000256" key="1">
    <source>
        <dbReference type="ARBA" id="ARBA00006068"/>
    </source>
</evidence>
<dbReference type="Pfam" id="PF03816">
    <property type="entry name" value="LytR_cpsA_psr"/>
    <property type="match status" value="1"/>
</dbReference>
<dbReference type="InterPro" id="IPR004474">
    <property type="entry name" value="LytR_CpsA_psr"/>
</dbReference>
<dbReference type="Proteomes" id="UP000179627">
    <property type="component" value="Unassembled WGS sequence"/>
</dbReference>
<dbReference type="Gene3D" id="3.40.630.190">
    <property type="entry name" value="LCP protein"/>
    <property type="match status" value="1"/>
</dbReference>
<reference evidence="7" key="1">
    <citation type="submission" date="2016-07" db="EMBL/GenBank/DDBJ databases">
        <title>Sequence Frankia sp. strain CcI1.17.</title>
        <authorList>
            <person name="Ghodhbane-Gtari F."/>
            <person name="Swanson E."/>
            <person name="Gueddou A."/>
            <person name="Morris K."/>
            <person name="Hezbri K."/>
            <person name="Ktari A."/>
            <person name="Nouioui I."/>
            <person name="Abebe-Akele F."/>
            <person name="Simpson S."/>
            <person name="Thomas K."/>
            <person name="Gtari M."/>
            <person name="Tisa L.S."/>
            <person name="Hurst S."/>
        </authorList>
    </citation>
    <scope>NUCLEOTIDE SEQUENCE [LARGE SCALE GENOMIC DNA]</scope>
    <source>
        <strain evidence="7">Cc1.17</strain>
    </source>
</reference>
<dbReference type="Pfam" id="PF13399">
    <property type="entry name" value="LytR_C"/>
    <property type="match status" value="1"/>
</dbReference>
<evidence type="ECO:0000313" key="7">
    <source>
        <dbReference type="Proteomes" id="UP000179627"/>
    </source>
</evidence>
<evidence type="ECO:0000256" key="3">
    <source>
        <dbReference type="SAM" id="Phobius"/>
    </source>
</evidence>
<dbReference type="NCBIfam" id="TIGR00350">
    <property type="entry name" value="lytR_cpsA_psr"/>
    <property type="match status" value="1"/>
</dbReference>
<evidence type="ECO:0000256" key="2">
    <source>
        <dbReference type="SAM" id="MobiDB-lite"/>
    </source>
</evidence>